<sequence>MSAQSYAWFGATGSVGGRHAIFRSAVRGAIAAIAIAAAGCTPATTRVAGADPADPAARVARVGYRSTIAPYTSLRPSTPAPWRERNESVTPKQRGNSHAH</sequence>
<dbReference type="EMBL" id="CP016428">
    <property type="protein sequence ID" value="ANV99794.1"/>
    <property type="molecule type" value="Genomic_DNA"/>
</dbReference>
<dbReference type="STRING" id="1274631.LMTR13_06000"/>
<proteinExistence type="predicted"/>
<feature type="region of interest" description="Disordered" evidence="1">
    <location>
        <begin position="71"/>
        <end position="100"/>
    </location>
</feature>
<keyword evidence="3" id="KW-1185">Reference proteome</keyword>
<reference evidence="2 3" key="1">
    <citation type="submission" date="2016-07" db="EMBL/GenBank/DDBJ databases">
        <title>Complete genome sequence of Bradyrhizobium icense LMTR 13T, a potential inoculant strain isolated from lima bean (Phaseolus lunatus) in Peru.</title>
        <authorList>
            <person name="Ormeno-Orrillo E."/>
            <person name="Duran D."/>
            <person name="Rogel M.A."/>
            <person name="Rey L."/>
            <person name="Imperial J."/>
            <person name="Ruiz-Argueso T."/>
            <person name="Martinez-Romero E."/>
        </authorList>
    </citation>
    <scope>NUCLEOTIDE SEQUENCE [LARGE SCALE GENOMIC DNA]</scope>
    <source>
        <strain evidence="2 3">LMTR 13</strain>
    </source>
</reference>
<evidence type="ECO:0000313" key="2">
    <source>
        <dbReference type="EMBL" id="ANV99794.1"/>
    </source>
</evidence>
<dbReference type="RefSeq" id="WP_065727084.1">
    <property type="nucleotide sequence ID" value="NZ_CP016428.1"/>
</dbReference>
<dbReference type="AlphaFoldDB" id="A0A1B1UAK3"/>
<protein>
    <submittedName>
        <fullName evidence="2">Uncharacterized protein</fullName>
    </submittedName>
</protein>
<dbReference type="Proteomes" id="UP000092839">
    <property type="component" value="Chromosome"/>
</dbReference>
<name>A0A1B1UAK3_9BRAD</name>
<evidence type="ECO:0000256" key="1">
    <source>
        <dbReference type="SAM" id="MobiDB-lite"/>
    </source>
</evidence>
<dbReference type="KEGG" id="bic:LMTR13_06000"/>
<gene>
    <name evidence="2" type="ORF">LMTR13_06000</name>
</gene>
<organism evidence="2 3">
    <name type="scientific">Bradyrhizobium icense</name>
    <dbReference type="NCBI Taxonomy" id="1274631"/>
    <lineage>
        <taxon>Bacteria</taxon>
        <taxon>Pseudomonadati</taxon>
        <taxon>Pseudomonadota</taxon>
        <taxon>Alphaproteobacteria</taxon>
        <taxon>Hyphomicrobiales</taxon>
        <taxon>Nitrobacteraceae</taxon>
        <taxon>Bradyrhizobium</taxon>
    </lineage>
</organism>
<evidence type="ECO:0000313" key="3">
    <source>
        <dbReference type="Proteomes" id="UP000092839"/>
    </source>
</evidence>
<dbReference type="OrthoDB" id="8163842at2"/>
<accession>A0A1B1UAK3</accession>